<gene>
    <name evidence="1" type="ORF">LCGC14_0381550</name>
</gene>
<evidence type="ECO:0000313" key="1">
    <source>
        <dbReference type="EMBL" id="KKN75303.1"/>
    </source>
</evidence>
<reference evidence="1" key="1">
    <citation type="journal article" date="2015" name="Nature">
        <title>Complex archaea that bridge the gap between prokaryotes and eukaryotes.</title>
        <authorList>
            <person name="Spang A."/>
            <person name="Saw J.H."/>
            <person name="Jorgensen S.L."/>
            <person name="Zaremba-Niedzwiedzka K."/>
            <person name="Martijn J."/>
            <person name="Lind A.E."/>
            <person name="van Eijk R."/>
            <person name="Schleper C."/>
            <person name="Guy L."/>
            <person name="Ettema T.J."/>
        </authorList>
    </citation>
    <scope>NUCLEOTIDE SEQUENCE</scope>
</reference>
<sequence length="148" mass="16433">MPTVDLTGVETNAFDALPRGRYRVIVDRLPELRISGNGNEGAFWLFRVTEALNTNPVLEDPSSVIDRTIPHNTSFSAQSLWNLKRTLVALGAEPETLEGSVDVDEEFLAEFEGREAIVSVTQREYQGEMQNNIQNIRALSEEEVGALA</sequence>
<organism evidence="1">
    <name type="scientific">marine sediment metagenome</name>
    <dbReference type="NCBI Taxonomy" id="412755"/>
    <lineage>
        <taxon>unclassified sequences</taxon>
        <taxon>metagenomes</taxon>
        <taxon>ecological metagenomes</taxon>
    </lineage>
</organism>
<name>A0A0F9WAZ9_9ZZZZ</name>
<proteinExistence type="predicted"/>
<dbReference type="InterPro" id="IPR007731">
    <property type="entry name" value="DUF669"/>
</dbReference>
<comment type="caution">
    <text evidence="1">The sequence shown here is derived from an EMBL/GenBank/DDBJ whole genome shotgun (WGS) entry which is preliminary data.</text>
</comment>
<dbReference type="AlphaFoldDB" id="A0A0F9WAZ9"/>
<dbReference type="Pfam" id="PF05037">
    <property type="entry name" value="DUF669"/>
    <property type="match status" value="1"/>
</dbReference>
<accession>A0A0F9WAZ9</accession>
<dbReference type="EMBL" id="LAZR01000312">
    <property type="protein sequence ID" value="KKN75303.1"/>
    <property type="molecule type" value="Genomic_DNA"/>
</dbReference>
<protein>
    <submittedName>
        <fullName evidence="1">Uncharacterized protein</fullName>
    </submittedName>
</protein>